<comment type="caution">
    <text evidence="1">The sequence shown here is derived from an EMBL/GenBank/DDBJ whole genome shotgun (WGS) entry which is preliminary data.</text>
</comment>
<keyword evidence="2" id="KW-1185">Reference proteome</keyword>
<dbReference type="AlphaFoldDB" id="A0AAE4AUT4"/>
<dbReference type="RefSeq" id="WP_306887686.1">
    <property type="nucleotide sequence ID" value="NZ_JAUSUL010000008.1"/>
</dbReference>
<accession>A0AAE4AUT4</accession>
<evidence type="ECO:0000313" key="2">
    <source>
        <dbReference type="Proteomes" id="UP001229244"/>
    </source>
</evidence>
<dbReference type="EMBL" id="JAUSUL010000008">
    <property type="protein sequence ID" value="MDQ0317760.1"/>
    <property type="molecule type" value="Genomic_DNA"/>
</dbReference>
<dbReference type="Proteomes" id="UP001229244">
    <property type="component" value="Unassembled WGS sequence"/>
</dbReference>
<organism evidence="1 2">
    <name type="scientific">Amorphus orientalis</name>
    <dbReference type="NCBI Taxonomy" id="649198"/>
    <lineage>
        <taxon>Bacteria</taxon>
        <taxon>Pseudomonadati</taxon>
        <taxon>Pseudomonadota</taxon>
        <taxon>Alphaproteobacteria</taxon>
        <taxon>Hyphomicrobiales</taxon>
        <taxon>Amorphaceae</taxon>
        <taxon>Amorphus</taxon>
    </lineage>
</organism>
<sequence>MVASAETRCSICPDPKPAGCPNKAGCTAYLSKLGYDVRALTAAAVRRCEGPRQKAADQKREALARLASAPLKAFAEGIPPGFPEITLRQLCVLRLIFLMQGEKGEGVVESEIAANVRYHVHALSWKKYIRVSAIGGSANNARMWEVTDLGRQLVKDPE</sequence>
<proteinExistence type="predicted"/>
<gene>
    <name evidence="1" type="ORF">J2S73_004247</name>
</gene>
<reference evidence="1" key="1">
    <citation type="submission" date="2023-07" db="EMBL/GenBank/DDBJ databases">
        <title>Genomic Encyclopedia of Type Strains, Phase IV (KMG-IV): sequencing the most valuable type-strain genomes for metagenomic binning, comparative biology and taxonomic classification.</title>
        <authorList>
            <person name="Goeker M."/>
        </authorList>
    </citation>
    <scope>NUCLEOTIDE SEQUENCE</scope>
    <source>
        <strain evidence="1">DSM 21202</strain>
    </source>
</reference>
<name>A0AAE4AUT4_9HYPH</name>
<evidence type="ECO:0000313" key="1">
    <source>
        <dbReference type="EMBL" id="MDQ0317760.1"/>
    </source>
</evidence>
<protein>
    <submittedName>
        <fullName evidence="1">Uncharacterized protein</fullName>
    </submittedName>
</protein>